<dbReference type="Proteomes" id="UP001209540">
    <property type="component" value="Unassembled WGS sequence"/>
</dbReference>
<dbReference type="EMBL" id="JAIXMP010000016">
    <property type="protein sequence ID" value="KAI9260705.1"/>
    <property type="molecule type" value="Genomic_DNA"/>
</dbReference>
<reference evidence="2" key="2">
    <citation type="submission" date="2023-02" db="EMBL/GenBank/DDBJ databases">
        <authorList>
            <consortium name="DOE Joint Genome Institute"/>
            <person name="Mondo S.J."/>
            <person name="Chang Y."/>
            <person name="Wang Y."/>
            <person name="Ahrendt S."/>
            <person name="Andreopoulos W."/>
            <person name="Barry K."/>
            <person name="Beard J."/>
            <person name="Benny G.L."/>
            <person name="Blankenship S."/>
            <person name="Bonito G."/>
            <person name="Cuomo C."/>
            <person name="Desiro A."/>
            <person name="Gervers K.A."/>
            <person name="Hundley H."/>
            <person name="Kuo A."/>
            <person name="LaButti K."/>
            <person name="Lang B.F."/>
            <person name="Lipzen A."/>
            <person name="O'Donnell K."/>
            <person name="Pangilinan J."/>
            <person name="Reynolds N."/>
            <person name="Sandor L."/>
            <person name="Smith M.W."/>
            <person name="Tsang A."/>
            <person name="Grigoriev I.V."/>
            <person name="Stajich J.E."/>
            <person name="Spatafora J.W."/>
        </authorList>
    </citation>
    <scope>NUCLEOTIDE SEQUENCE</scope>
    <source>
        <strain evidence="2">RSA 2281</strain>
    </source>
</reference>
<dbReference type="InterPro" id="IPR036291">
    <property type="entry name" value="NAD(P)-bd_dom_sf"/>
</dbReference>
<evidence type="ECO:0000259" key="1">
    <source>
        <dbReference type="SMART" id="SM00829"/>
    </source>
</evidence>
<dbReference type="Pfam" id="PF08240">
    <property type="entry name" value="ADH_N"/>
    <property type="match status" value="1"/>
</dbReference>
<organism evidence="2 3">
    <name type="scientific">Phascolomyces articulosus</name>
    <dbReference type="NCBI Taxonomy" id="60185"/>
    <lineage>
        <taxon>Eukaryota</taxon>
        <taxon>Fungi</taxon>
        <taxon>Fungi incertae sedis</taxon>
        <taxon>Mucoromycota</taxon>
        <taxon>Mucoromycotina</taxon>
        <taxon>Mucoromycetes</taxon>
        <taxon>Mucorales</taxon>
        <taxon>Lichtheimiaceae</taxon>
        <taxon>Phascolomyces</taxon>
    </lineage>
</organism>
<accession>A0AAD5PD29</accession>
<evidence type="ECO:0000313" key="3">
    <source>
        <dbReference type="Proteomes" id="UP001209540"/>
    </source>
</evidence>
<dbReference type="InterPro" id="IPR013154">
    <property type="entry name" value="ADH-like_N"/>
</dbReference>
<name>A0AAD5PD29_9FUNG</name>
<dbReference type="GO" id="GO:0016491">
    <property type="term" value="F:oxidoreductase activity"/>
    <property type="evidence" value="ECO:0007669"/>
    <property type="project" value="InterPro"/>
</dbReference>
<dbReference type="InterPro" id="IPR050700">
    <property type="entry name" value="YIM1/Zinc_Alcohol_DH_Fams"/>
</dbReference>
<gene>
    <name evidence="2" type="ORF">BDA99DRAFT_512908</name>
</gene>
<feature type="domain" description="Enoyl reductase (ER)" evidence="1">
    <location>
        <begin position="28"/>
        <end position="361"/>
    </location>
</feature>
<dbReference type="CDD" id="cd08267">
    <property type="entry name" value="MDR1"/>
    <property type="match status" value="1"/>
</dbReference>
<dbReference type="InterPro" id="IPR020843">
    <property type="entry name" value="ER"/>
</dbReference>
<comment type="caution">
    <text evidence="2">The sequence shown here is derived from an EMBL/GenBank/DDBJ whole genome shotgun (WGS) entry which is preliminary data.</text>
</comment>
<proteinExistence type="predicted"/>
<keyword evidence="3" id="KW-1185">Reference proteome</keyword>
<dbReference type="PANTHER" id="PTHR11695:SF648">
    <property type="entry name" value="ZINC-BINDING OXIDOREDUCTASE"/>
    <property type="match status" value="1"/>
</dbReference>
<dbReference type="PANTHER" id="PTHR11695">
    <property type="entry name" value="ALCOHOL DEHYDROGENASE RELATED"/>
    <property type="match status" value="1"/>
</dbReference>
<sequence length="363" mass="39039">MSAAGTTTTNHVIPEMMHALQVVKLGLAEESLQYNQVKTPKVTSPHDILIEVRAAGVNPVEAKARQGNLPIPFLSTPRIMGSDYSGIVVDKGAKVTEFNIGDAVYGSLLQPIGPNGSYAEYILTSRSYLYGGAIIKKPDNISFEEAAGVGIALVTAYQAIAGSSYNLPKEGTKKILVIGASGGVGTYAIQYAKTIPDTQVIGVCSGKNAKLVRSLGADDVIDYTSKEAMDTLVKDEARTYDMIVDCIGGDDYYYQVISLLKKKGVYSTAVGPSIHFGAQKQGLLDVAKIGMTLLSRKLFGSHSYQITLIPSWKVLEMEVAPLLASGKIKTVLREDQIFDLKDGVQAHKKIESHRTVGKIILRV</sequence>
<dbReference type="InterPro" id="IPR011032">
    <property type="entry name" value="GroES-like_sf"/>
</dbReference>
<dbReference type="Pfam" id="PF13602">
    <property type="entry name" value="ADH_zinc_N_2"/>
    <property type="match status" value="1"/>
</dbReference>
<dbReference type="Gene3D" id="3.90.180.10">
    <property type="entry name" value="Medium-chain alcohol dehydrogenases, catalytic domain"/>
    <property type="match status" value="1"/>
</dbReference>
<dbReference type="Gene3D" id="3.40.50.720">
    <property type="entry name" value="NAD(P)-binding Rossmann-like Domain"/>
    <property type="match status" value="1"/>
</dbReference>
<protein>
    <submittedName>
        <fullName evidence="2">Chaperonin 10-like protein</fullName>
    </submittedName>
</protein>
<reference evidence="2" key="1">
    <citation type="journal article" date="2022" name="IScience">
        <title>Evolution of zygomycete secretomes and the origins of terrestrial fungal ecologies.</title>
        <authorList>
            <person name="Chang Y."/>
            <person name="Wang Y."/>
            <person name="Mondo S."/>
            <person name="Ahrendt S."/>
            <person name="Andreopoulos W."/>
            <person name="Barry K."/>
            <person name="Beard J."/>
            <person name="Benny G.L."/>
            <person name="Blankenship S."/>
            <person name="Bonito G."/>
            <person name="Cuomo C."/>
            <person name="Desiro A."/>
            <person name="Gervers K.A."/>
            <person name="Hundley H."/>
            <person name="Kuo A."/>
            <person name="LaButti K."/>
            <person name="Lang B.F."/>
            <person name="Lipzen A."/>
            <person name="O'Donnell K."/>
            <person name="Pangilinan J."/>
            <person name="Reynolds N."/>
            <person name="Sandor L."/>
            <person name="Smith M.E."/>
            <person name="Tsang A."/>
            <person name="Grigoriev I.V."/>
            <person name="Stajich J.E."/>
            <person name="Spatafora J.W."/>
        </authorList>
    </citation>
    <scope>NUCLEOTIDE SEQUENCE</scope>
    <source>
        <strain evidence="2">RSA 2281</strain>
    </source>
</reference>
<dbReference type="SUPFAM" id="SSF50129">
    <property type="entry name" value="GroES-like"/>
    <property type="match status" value="1"/>
</dbReference>
<evidence type="ECO:0000313" key="2">
    <source>
        <dbReference type="EMBL" id="KAI9260705.1"/>
    </source>
</evidence>
<dbReference type="SUPFAM" id="SSF51735">
    <property type="entry name" value="NAD(P)-binding Rossmann-fold domains"/>
    <property type="match status" value="1"/>
</dbReference>
<dbReference type="SMART" id="SM00829">
    <property type="entry name" value="PKS_ER"/>
    <property type="match status" value="1"/>
</dbReference>
<dbReference type="AlphaFoldDB" id="A0AAD5PD29"/>